<comment type="caution">
    <text evidence="2">The sequence shown here is derived from an EMBL/GenBank/DDBJ whole genome shotgun (WGS) entry which is preliminary data.</text>
</comment>
<dbReference type="PANTHER" id="PTHR38166:SF1">
    <property type="entry name" value="C2H2-TYPE DOMAIN-CONTAINING PROTEIN"/>
    <property type="match status" value="1"/>
</dbReference>
<evidence type="ECO:0000313" key="2">
    <source>
        <dbReference type="EMBL" id="ORY10733.1"/>
    </source>
</evidence>
<organism evidence="2 3">
    <name type="scientific">Clohesyomyces aquaticus</name>
    <dbReference type="NCBI Taxonomy" id="1231657"/>
    <lineage>
        <taxon>Eukaryota</taxon>
        <taxon>Fungi</taxon>
        <taxon>Dikarya</taxon>
        <taxon>Ascomycota</taxon>
        <taxon>Pezizomycotina</taxon>
        <taxon>Dothideomycetes</taxon>
        <taxon>Pleosporomycetidae</taxon>
        <taxon>Pleosporales</taxon>
        <taxon>Lindgomycetaceae</taxon>
        <taxon>Clohesyomyces</taxon>
    </lineage>
</organism>
<accession>A0A1Y1ZKF3</accession>
<dbReference type="AlphaFoldDB" id="A0A1Y1ZKF3"/>
<protein>
    <recommendedName>
        <fullName evidence="4">C2H2-type domain-containing protein</fullName>
    </recommendedName>
</protein>
<dbReference type="EMBL" id="MCFA01000069">
    <property type="protein sequence ID" value="ORY10733.1"/>
    <property type="molecule type" value="Genomic_DNA"/>
</dbReference>
<dbReference type="OrthoDB" id="4738706at2759"/>
<feature type="compositionally biased region" description="Basic and acidic residues" evidence="1">
    <location>
        <begin position="15"/>
        <end position="24"/>
    </location>
</feature>
<keyword evidence="3" id="KW-1185">Reference proteome</keyword>
<gene>
    <name evidence="2" type="ORF">BCR34DRAFT_485248</name>
</gene>
<reference evidence="2 3" key="1">
    <citation type="submission" date="2016-07" db="EMBL/GenBank/DDBJ databases">
        <title>Pervasive Adenine N6-methylation of Active Genes in Fungi.</title>
        <authorList>
            <consortium name="DOE Joint Genome Institute"/>
            <person name="Mondo S.J."/>
            <person name="Dannebaum R.O."/>
            <person name="Kuo R.C."/>
            <person name="Labutti K."/>
            <person name="Haridas S."/>
            <person name="Kuo A."/>
            <person name="Salamov A."/>
            <person name="Ahrendt S.R."/>
            <person name="Lipzen A."/>
            <person name="Sullivan W."/>
            <person name="Andreopoulos W.B."/>
            <person name="Clum A."/>
            <person name="Lindquist E."/>
            <person name="Daum C."/>
            <person name="Ramamoorthy G.K."/>
            <person name="Gryganskyi A."/>
            <person name="Culley D."/>
            <person name="Magnuson J.K."/>
            <person name="James T.Y."/>
            <person name="O'Malley M.A."/>
            <person name="Stajich J.E."/>
            <person name="Spatafora J.W."/>
            <person name="Visel A."/>
            <person name="Grigoriev I.V."/>
        </authorList>
    </citation>
    <scope>NUCLEOTIDE SEQUENCE [LARGE SCALE GENOMIC DNA]</scope>
    <source>
        <strain evidence="2 3">CBS 115471</strain>
    </source>
</reference>
<proteinExistence type="predicted"/>
<dbReference type="PANTHER" id="PTHR38166">
    <property type="entry name" value="C2H2-TYPE DOMAIN-CONTAINING PROTEIN-RELATED"/>
    <property type="match status" value="1"/>
</dbReference>
<dbReference type="STRING" id="1231657.A0A1Y1ZKF3"/>
<evidence type="ECO:0000313" key="3">
    <source>
        <dbReference type="Proteomes" id="UP000193144"/>
    </source>
</evidence>
<feature type="region of interest" description="Disordered" evidence="1">
    <location>
        <begin position="1"/>
        <end position="24"/>
    </location>
</feature>
<evidence type="ECO:0008006" key="4">
    <source>
        <dbReference type="Google" id="ProtNLM"/>
    </source>
</evidence>
<sequence>MTDEEDGLPKRPKRDRANEPEERGDIRRRFACPYYQRNPGGYLTRRSCVGPGWEEVRRVKEHLYRTHTLPIFCPRCYATFKSDHLLHEHQRADERCPKQPEEFIEGFDKLQEKQLRSRKKIQPEPSEEDKWKEMYRVLFPDDDEALMPSPYMNYNWERVYQRRKPASDELARYEQFLRRELPPAVRRELESAVERQFSPLEESLKSQLIEIVRDLQLRLFESYTQARNAAGVASTDLPCATGASMEEKSSGTGASGVLPGTSSDHHSADPEITLEDQLAPFQPAPPTDNPTVDFDPILYQFTIEGIDDSGYSSMFDTFADSAYVNTVCDEEPGMYCVPEYDNGEGPSRRKG</sequence>
<dbReference type="Proteomes" id="UP000193144">
    <property type="component" value="Unassembled WGS sequence"/>
</dbReference>
<evidence type="ECO:0000256" key="1">
    <source>
        <dbReference type="SAM" id="MobiDB-lite"/>
    </source>
</evidence>
<name>A0A1Y1ZKF3_9PLEO</name>
<feature type="region of interest" description="Disordered" evidence="1">
    <location>
        <begin position="242"/>
        <end position="268"/>
    </location>
</feature>